<organism evidence="1">
    <name type="scientific">Streptomyces sp. NBC_01401</name>
    <dbReference type="NCBI Taxonomy" id="2903854"/>
    <lineage>
        <taxon>Bacteria</taxon>
        <taxon>Bacillati</taxon>
        <taxon>Actinomycetota</taxon>
        <taxon>Actinomycetes</taxon>
        <taxon>Kitasatosporales</taxon>
        <taxon>Streptomycetaceae</taxon>
        <taxon>Streptomyces</taxon>
    </lineage>
</organism>
<evidence type="ECO:0008006" key="2">
    <source>
        <dbReference type="Google" id="ProtNLM"/>
    </source>
</evidence>
<dbReference type="EMBL" id="CP109535">
    <property type="protein sequence ID" value="WTY96306.1"/>
    <property type="molecule type" value="Genomic_DNA"/>
</dbReference>
<proteinExistence type="predicted"/>
<protein>
    <recommendedName>
        <fullName evidence="2">AG2 protein</fullName>
    </recommendedName>
</protein>
<reference evidence="1" key="1">
    <citation type="submission" date="2022-10" db="EMBL/GenBank/DDBJ databases">
        <title>The complete genomes of actinobacterial strains from the NBC collection.</title>
        <authorList>
            <person name="Joergensen T.S."/>
            <person name="Alvarez Arevalo M."/>
            <person name="Sterndorff E.B."/>
            <person name="Faurdal D."/>
            <person name="Vuksanovic O."/>
            <person name="Mourched A.-S."/>
            <person name="Charusanti P."/>
            <person name="Shaw S."/>
            <person name="Blin K."/>
            <person name="Weber T."/>
        </authorList>
    </citation>
    <scope>NUCLEOTIDE SEQUENCE</scope>
    <source>
        <strain evidence="1">NBC_01401</strain>
    </source>
</reference>
<sequence length="737" mass="79300">MPSYHEVMTTDLSALTTAADKWESMAGELAKVETAYKRDVHGVSLGPAWVGQSAEAANRRFDVTLKEYSGAQTEAKAIASLIRDAHTQFVDLRGKVKAAVAEAVEAKMIVSDQGQCRLDFSKLTESERFTAHHDPDLRTTEQSWTDRINKAVQAVADADAGFALAMKAVTKDSDNLDGTAGGFNHKATGDIEGYEAKAAAATAMKLNSGEKVSAAELAELERSLRDNSGNKEFNQPFLAKIGADGTVKLGNKLFDMAENDKSSRTQLLGMQRELGNSIASATKNPANAEERAFYEDFTKDLKEHGTDNFGPSNNPIKGYSGFVAVMNMADEKFDPDFMESLGDELIAAEKKDKELFVQIGAGHDGIRADAIDNLLGIMSRDPDTATAFLDPGQDPAKGNGRLEYLTGHGDGAREWPKLMLSMYPQVEVDDPFSHVGIGAALEAATTGHPPLAEGESNGSPGPHSPAQARIMQNTIEYLDAGSSGDDVPKNMHQNLANALADYAADNHNILAENDGRRYGSPEGLDGVWQDGSDAGITVGKDSLMRVMRGVTEEADTADLLYSTQRDYAMEQLGNAPKEGGEGQLRWINPASDLGQVMGAMNSIGSDVILDQRDGKIDETNDQARYAYHAIGAPITGLPVFGDTAQRLVDAATYEWSKDVIQAADQAAVEKNSDHYSSGIGGTYSLIDAWAEDRGVDVEDSKNSKNDPNWDAWQAMRNEAKQSYSGSRGDGAVYLGRD</sequence>
<dbReference type="AlphaFoldDB" id="A0AAU3GWW1"/>
<name>A0AAU3GWW1_9ACTN</name>
<accession>A0AAU3GWW1</accession>
<evidence type="ECO:0000313" key="1">
    <source>
        <dbReference type="EMBL" id="WTY96306.1"/>
    </source>
</evidence>
<gene>
    <name evidence="1" type="ORF">OG626_15965</name>
</gene>